<dbReference type="Proteomes" id="UP001497516">
    <property type="component" value="Chromosome 2"/>
</dbReference>
<evidence type="ECO:0000313" key="2">
    <source>
        <dbReference type="EMBL" id="CAL1372610.1"/>
    </source>
</evidence>
<organism evidence="2 3">
    <name type="scientific">Linum trigynum</name>
    <dbReference type="NCBI Taxonomy" id="586398"/>
    <lineage>
        <taxon>Eukaryota</taxon>
        <taxon>Viridiplantae</taxon>
        <taxon>Streptophyta</taxon>
        <taxon>Embryophyta</taxon>
        <taxon>Tracheophyta</taxon>
        <taxon>Spermatophyta</taxon>
        <taxon>Magnoliopsida</taxon>
        <taxon>eudicotyledons</taxon>
        <taxon>Gunneridae</taxon>
        <taxon>Pentapetalae</taxon>
        <taxon>rosids</taxon>
        <taxon>fabids</taxon>
        <taxon>Malpighiales</taxon>
        <taxon>Linaceae</taxon>
        <taxon>Linum</taxon>
    </lineage>
</organism>
<dbReference type="AlphaFoldDB" id="A0AAV2DG96"/>
<dbReference type="EMBL" id="OZ034815">
    <property type="protein sequence ID" value="CAL1372610.1"/>
    <property type="molecule type" value="Genomic_DNA"/>
</dbReference>
<feature type="compositionally biased region" description="Low complexity" evidence="1">
    <location>
        <begin position="86"/>
        <end position="105"/>
    </location>
</feature>
<accession>A0AAV2DG96</accession>
<evidence type="ECO:0000313" key="3">
    <source>
        <dbReference type="Proteomes" id="UP001497516"/>
    </source>
</evidence>
<feature type="compositionally biased region" description="Pro residues" evidence="1">
    <location>
        <begin position="28"/>
        <end position="39"/>
    </location>
</feature>
<gene>
    <name evidence="2" type="ORF">LTRI10_LOCUS14602</name>
</gene>
<feature type="region of interest" description="Disordered" evidence="1">
    <location>
        <begin position="19"/>
        <end position="105"/>
    </location>
</feature>
<proteinExistence type="predicted"/>
<evidence type="ECO:0000256" key="1">
    <source>
        <dbReference type="SAM" id="MobiDB-lite"/>
    </source>
</evidence>
<sequence length="105" mass="11212">MSNSVAAAMIDLLFYPHLHRHHHQHQSPPSPTSSAPPPSTATTTSSTAPPPTIATCRQAGSLHPPRRLQPSPRERRLPPPLSAGFARSLLPLPSAASPPRLLLES</sequence>
<name>A0AAV2DG96_9ROSI</name>
<keyword evidence="3" id="KW-1185">Reference proteome</keyword>
<reference evidence="2 3" key="1">
    <citation type="submission" date="2024-04" db="EMBL/GenBank/DDBJ databases">
        <authorList>
            <person name="Fracassetti M."/>
        </authorList>
    </citation>
    <scope>NUCLEOTIDE SEQUENCE [LARGE SCALE GENOMIC DNA]</scope>
</reference>
<protein>
    <submittedName>
        <fullName evidence="2">Uncharacterized protein</fullName>
    </submittedName>
</protein>